<name>A0A3L9MEW4_9FLAO</name>
<comment type="caution">
    <text evidence="1">The sequence shown here is derived from an EMBL/GenBank/DDBJ whole genome shotgun (WGS) entry which is preliminary data.</text>
</comment>
<protein>
    <submittedName>
        <fullName evidence="1">MepB family protein</fullName>
    </submittedName>
</protein>
<accession>A0A3L9MEW4</accession>
<dbReference type="AlphaFoldDB" id="A0A3L9MEW4"/>
<keyword evidence="2" id="KW-1185">Reference proteome</keyword>
<dbReference type="Proteomes" id="UP000275348">
    <property type="component" value="Unassembled WGS sequence"/>
</dbReference>
<dbReference type="RefSeq" id="WP_121933904.1">
    <property type="nucleotide sequence ID" value="NZ_RDOJ01000004.1"/>
</dbReference>
<dbReference type="InterPro" id="IPR011235">
    <property type="entry name" value="MepB-like"/>
</dbReference>
<dbReference type="InterPro" id="IPR038231">
    <property type="entry name" value="MepB-like_sf"/>
</dbReference>
<dbReference type="OrthoDB" id="4954833at2"/>
<dbReference type="EMBL" id="RDOJ01000004">
    <property type="protein sequence ID" value="RLZ11597.1"/>
    <property type="molecule type" value="Genomic_DNA"/>
</dbReference>
<gene>
    <name evidence="1" type="ORF">EAH69_04025</name>
</gene>
<evidence type="ECO:0000313" key="1">
    <source>
        <dbReference type="EMBL" id="RLZ11597.1"/>
    </source>
</evidence>
<reference evidence="1 2" key="1">
    <citation type="submission" date="2018-10" db="EMBL/GenBank/DDBJ databases">
        <authorList>
            <person name="Chen X."/>
        </authorList>
    </citation>
    <scope>NUCLEOTIDE SEQUENCE [LARGE SCALE GENOMIC DNA]</scope>
    <source>
        <strain evidence="1 2">YIM 102668</strain>
    </source>
</reference>
<sequence>MNTIIQEFENQTLRNLNFSISNLQKDKECEEYFGYNFKINEQIFKFRKAKITPKKVGQFVTLWKRNDQKITEPFHENDGIDYVIIATEDDSKLGFFIFPKAILIEKNIFSTEQKDGKRGFRVYPNWSIPTNKQALKTQNWQLDYFIEIINNKTDLKQVKSILKIKKGA</sequence>
<organism evidence="1 2">
    <name type="scientific">Faecalibacter macacae</name>
    <dbReference type="NCBI Taxonomy" id="1859289"/>
    <lineage>
        <taxon>Bacteria</taxon>
        <taxon>Pseudomonadati</taxon>
        <taxon>Bacteroidota</taxon>
        <taxon>Flavobacteriia</taxon>
        <taxon>Flavobacteriales</taxon>
        <taxon>Weeksellaceae</taxon>
        <taxon>Faecalibacter</taxon>
    </lineage>
</organism>
<dbReference type="Gene3D" id="3.40.1350.140">
    <property type="entry name" value="MepB-like"/>
    <property type="match status" value="1"/>
</dbReference>
<dbReference type="PIRSF" id="PIRSF032285">
    <property type="entry name" value="UCP032285"/>
    <property type="match status" value="1"/>
</dbReference>
<dbReference type="Pfam" id="PF08877">
    <property type="entry name" value="MepB-like"/>
    <property type="match status" value="1"/>
</dbReference>
<evidence type="ECO:0000313" key="2">
    <source>
        <dbReference type="Proteomes" id="UP000275348"/>
    </source>
</evidence>
<proteinExistence type="predicted"/>